<feature type="binding site" evidence="6">
    <location>
        <position position="227"/>
    </location>
    <ligand>
        <name>Zn(2+)</name>
        <dbReference type="ChEBI" id="CHEBI:29105"/>
    </ligand>
</feature>
<dbReference type="SUPFAM" id="SSF82282">
    <property type="entry name" value="Homocysteine S-methyltransferase"/>
    <property type="match status" value="1"/>
</dbReference>
<keyword evidence="10" id="KW-1185">Reference proteome</keyword>
<comment type="pathway">
    <text evidence="5">Amino-acid biosynthesis; L-methionine biosynthesis via de novo pathway.</text>
</comment>
<evidence type="ECO:0000259" key="8">
    <source>
        <dbReference type="PROSITE" id="PS50970"/>
    </source>
</evidence>
<evidence type="ECO:0000256" key="7">
    <source>
        <dbReference type="PROSITE-ProRule" id="PRU00333"/>
    </source>
</evidence>
<dbReference type="OMA" id="CSQPEVI"/>
<dbReference type="InterPro" id="IPR051486">
    <property type="entry name" value="Hcy_S-methyltransferase"/>
</dbReference>
<dbReference type="GO" id="GO:0033528">
    <property type="term" value="P:S-methylmethionine cycle"/>
    <property type="evidence" value="ECO:0007669"/>
    <property type="project" value="TreeGrafter"/>
</dbReference>
<dbReference type="GeneTree" id="ENSGT00510000049619"/>
<evidence type="ECO:0000256" key="1">
    <source>
        <dbReference type="ARBA" id="ARBA00022603"/>
    </source>
</evidence>
<dbReference type="PANTHER" id="PTHR46015:SF1">
    <property type="entry name" value="HOMOCYSTEINE S-METHYLTRANSFERASE-LIKE ISOFORM 1"/>
    <property type="match status" value="1"/>
</dbReference>
<sequence>MCSKESIASIRGAGPLILDGGLATELEAQGFGLQGDPLWSSRLLHTNPKAIQDAHYRFLDSGADVVSTATYQASIKGFMEHLDMSLESAQELMKSGVHLAQEAVQQFVTRRPLVAGCVGAYGAFLLDGSEYSGGYAEAMSIEELKAWHRPQISCLVSAGADLVAMETIPSVKEAEALLELLREFPSCKAWLSFSCKDGRSLCDGSPFLEAVRLAQRCSQLVAVGVNCCSPLLIRPLLDTVSPLRSPDQPWVVYPNSGEEWDRLSGWNASGSKVSSIAELSQEWLKQGATIIGRNKTKEPFLLI</sequence>
<keyword evidence="4 6" id="KW-0862">Zinc</keyword>
<dbReference type="GO" id="GO:0032259">
    <property type="term" value="P:methylation"/>
    <property type="evidence" value="ECO:0007669"/>
    <property type="project" value="UniProtKB-KW"/>
</dbReference>
<evidence type="ECO:0000256" key="6">
    <source>
        <dbReference type="PIRSR" id="PIRSR037505-2"/>
    </source>
</evidence>
<organism evidence="9 10">
    <name type="scientific">Gadus morhua</name>
    <name type="common">Atlantic cod</name>
    <dbReference type="NCBI Taxonomy" id="8049"/>
    <lineage>
        <taxon>Eukaryota</taxon>
        <taxon>Metazoa</taxon>
        <taxon>Chordata</taxon>
        <taxon>Craniata</taxon>
        <taxon>Vertebrata</taxon>
        <taxon>Euteleostomi</taxon>
        <taxon>Actinopterygii</taxon>
        <taxon>Neopterygii</taxon>
        <taxon>Teleostei</taxon>
        <taxon>Neoteleostei</taxon>
        <taxon>Acanthomorphata</taxon>
        <taxon>Zeiogadaria</taxon>
        <taxon>Gadariae</taxon>
        <taxon>Gadiformes</taxon>
        <taxon>Gadoidei</taxon>
        <taxon>Gadidae</taxon>
        <taxon>Gadus</taxon>
    </lineage>
</organism>
<dbReference type="InterPro" id="IPR003726">
    <property type="entry name" value="HCY_dom"/>
</dbReference>
<dbReference type="GO" id="GO:0008898">
    <property type="term" value="F:S-adenosylmethionine-homocysteine S-methyltransferase activity"/>
    <property type="evidence" value="ECO:0007669"/>
    <property type="project" value="TreeGrafter"/>
</dbReference>
<name>A0A8C4Z1Q5_GADMO</name>
<evidence type="ECO:0000256" key="2">
    <source>
        <dbReference type="ARBA" id="ARBA00022679"/>
    </source>
</evidence>
<reference evidence="9" key="1">
    <citation type="submission" date="2025-08" db="UniProtKB">
        <authorList>
            <consortium name="Ensembl"/>
        </authorList>
    </citation>
    <scope>IDENTIFICATION</scope>
</reference>
<evidence type="ECO:0000256" key="5">
    <source>
        <dbReference type="ARBA" id="ARBA00034478"/>
    </source>
</evidence>
<accession>A0A8C4Z1Q5</accession>
<feature type="domain" description="Hcy-binding" evidence="8">
    <location>
        <begin position="4"/>
        <end position="303"/>
    </location>
</feature>
<evidence type="ECO:0000256" key="3">
    <source>
        <dbReference type="ARBA" id="ARBA00022723"/>
    </source>
</evidence>
<dbReference type="AlphaFoldDB" id="A0A8C4Z1Q5"/>
<evidence type="ECO:0000313" key="9">
    <source>
        <dbReference type="Ensembl" id="ENSGMOP00000004258.2"/>
    </source>
</evidence>
<keyword evidence="1" id="KW-0489">Methyltransferase</keyword>
<dbReference type="Ensembl" id="ENSGMOT00000004389.2">
    <property type="protein sequence ID" value="ENSGMOP00000004258.2"/>
    <property type="gene ID" value="ENSGMOG00000004019.2"/>
</dbReference>
<comment type="cofactor">
    <cofactor evidence="6">
        <name>Zn(2+)</name>
        <dbReference type="ChEBI" id="CHEBI:29105"/>
    </cofactor>
    <text evidence="6">Binds 1 zinc ion per subunit.</text>
</comment>
<dbReference type="Proteomes" id="UP000694546">
    <property type="component" value="Chromosome 12"/>
</dbReference>
<dbReference type="GO" id="GO:0009086">
    <property type="term" value="P:methionine biosynthetic process"/>
    <property type="evidence" value="ECO:0007669"/>
    <property type="project" value="InterPro"/>
</dbReference>
<dbReference type="Pfam" id="PF02574">
    <property type="entry name" value="S-methyl_trans"/>
    <property type="match status" value="1"/>
</dbReference>
<keyword evidence="2" id="KW-0808">Transferase</keyword>
<proteinExistence type="predicted"/>
<protein>
    <submittedName>
        <fullName evidence="9">Zgc:172121</fullName>
    </submittedName>
</protein>
<dbReference type="PANTHER" id="PTHR46015">
    <property type="entry name" value="ZGC:172121"/>
    <property type="match status" value="1"/>
</dbReference>
<dbReference type="PROSITE" id="PS50970">
    <property type="entry name" value="HCY"/>
    <property type="match status" value="1"/>
</dbReference>
<comment type="caution">
    <text evidence="7">Lacks conserved residue(s) required for the propagation of feature annotation.</text>
</comment>
<reference evidence="9" key="2">
    <citation type="submission" date="2025-09" db="UniProtKB">
        <authorList>
            <consortium name="Ensembl"/>
        </authorList>
    </citation>
    <scope>IDENTIFICATION</scope>
</reference>
<dbReference type="Gene3D" id="3.20.20.330">
    <property type="entry name" value="Homocysteine-binding-like domain"/>
    <property type="match status" value="1"/>
</dbReference>
<evidence type="ECO:0000313" key="10">
    <source>
        <dbReference type="Proteomes" id="UP000694546"/>
    </source>
</evidence>
<keyword evidence="3 6" id="KW-0479">Metal-binding</keyword>
<dbReference type="InterPro" id="IPR036589">
    <property type="entry name" value="HCY_dom_sf"/>
</dbReference>
<dbReference type="GO" id="GO:0008270">
    <property type="term" value="F:zinc ion binding"/>
    <property type="evidence" value="ECO:0007669"/>
    <property type="project" value="UniProtKB-UniRule"/>
</dbReference>
<dbReference type="NCBIfam" id="NF007020">
    <property type="entry name" value="PRK09485.1"/>
    <property type="match status" value="1"/>
</dbReference>
<evidence type="ECO:0000256" key="4">
    <source>
        <dbReference type="ARBA" id="ARBA00022833"/>
    </source>
</evidence>